<dbReference type="AlphaFoldDB" id="A0A3M0G4V9"/>
<evidence type="ECO:0000313" key="3">
    <source>
        <dbReference type="Proteomes" id="UP000275256"/>
    </source>
</evidence>
<feature type="domain" description="PPM-type phosphatase" evidence="1">
    <location>
        <begin position="24"/>
        <end position="266"/>
    </location>
</feature>
<reference evidence="2 3" key="1">
    <citation type="submission" date="2018-10" db="EMBL/GenBank/DDBJ databases">
        <title>Tessaracoccus antarcticuss sp. nov., isolated from sediment.</title>
        <authorList>
            <person name="Zhou L.Y."/>
            <person name="Du Z.J."/>
        </authorList>
    </citation>
    <scope>NUCLEOTIDE SEQUENCE [LARGE SCALE GENOMIC DNA]</scope>
    <source>
        <strain evidence="2 3">JDX10</strain>
    </source>
</reference>
<name>A0A3M0G4V9_9ACTN</name>
<dbReference type="Gene3D" id="3.60.40.10">
    <property type="entry name" value="PPM-type phosphatase domain"/>
    <property type="match status" value="1"/>
</dbReference>
<dbReference type="SMART" id="SM00331">
    <property type="entry name" value="PP2C_SIG"/>
    <property type="match status" value="1"/>
</dbReference>
<dbReference type="Proteomes" id="UP000275256">
    <property type="component" value="Unassembled WGS sequence"/>
</dbReference>
<organism evidence="2 3">
    <name type="scientific">Tessaracoccus antarcticus</name>
    <dbReference type="NCBI Taxonomy" id="2479848"/>
    <lineage>
        <taxon>Bacteria</taxon>
        <taxon>Bacillati</taxon>
        <taxon>Actinomycetota</taxon>
        <taxon>Actinomycetes</taxon>
        <taxon>Propionibacteriales</taxon>
        <taxon>Propionibacteriaceae</taxon>
        <taxon>Tessaracoccus</taxon>
    </lineage>
</organism>
<dbReference type="Pfam" id="PF13672">
    <property type="entry name" value="PP2C_2"/>
    <property type="match status" value="1"/>
</dbReference>
<dbReference type="PANTHER" id="PTHR47992">
    <property type="entry name" value="PROTEIN PHOSPHATASE"/>
    <property type="match status" value="1"/>
</dbReference>
<dbReference type="PROSITE" id="PS51746">
    <property type="entry name" value="PPM_2"/>
    <property type="match status" value="1"/>
</dbReference>
<dbReference type="InterPro" id="IPR001932">
    <property type="entry name" value="PPM-type_phosphatase-like_dom"/>
</dbReference>
<dbReference type="GO" id="GO:0004722">
    <property type="term" value="F:protein serine/threonine phosphatase activity"/>
    <property type="evidence" value="ECO:0007669"/>
    <property type="project" value="InterPro"/>
</dbReference>
<protein>
    <submittedName>
        <fullName evidence="2">Protein serine/threonine phosphatase 2C family protein</fullName>
    </submittedName>
</protein>
<keyword evidence="3" id="KW-1185">Reference proteome</keyword>
<dbReference type="OrthoDB" id="9801841at2"/>
<evidence type="ECO:0000259" key="1">
    <source>
        <dbReference type="PROSITE" id="PS51746"/>
    </source>
</evidence>
<dbReference type="InterPro" id="IPR036457">
    <property type="entry name" value="PPM-type-like_dom_sf"/>
</dbReference>
<evidence type="ECO:0000313" key="2">
    <source>
        <dbReference type="EMBL" id="RMB60061.1"/>
    </source>
</evidence>
<sequence>MTSPDGQPSRSDRAHYVRTPAPWLAGCSDIGLKHRTNQDAMCLAARREPERVAVIVLADGVSTALGAEVASVAASEAACSHLTSRLNDGTALNIALVQAFSIANDAVLEVAHGGEPSACTLVAVVMEPGQIAVGSVGDSRAYWIGDDKSCQLLTTDDSMAQARIMLGMSRIDAEQSSQAHSITKWLGRDATDVTPSVTTLQPTGNGWLLVCTDGLWNYASSPEEMFHIFAGASEADRDPAAIAEALTQWALGQGGRDNITVAVARHETP</sequence>
<dbReference type="SMART" id="SM00332">
    <property type="entry name" value="PP2Cc"/>
    <property type="match status" value="1"/>
</dbReference>
<proteinExistence type="predicted"/>
<dbReference type="SUPFAM" id="SSF81606">
    <property type="entry name" value="PP2C-like"/>
    <property type="match status" value="1"/>
</dbReference>
<comment type="caution">
    <text evidence="2">The sequence shown here is derived from an EMBL/GenBank/DDBJ whole genome shotgun (WGS) entry which is preliminary data.</text>
</comment>
<dbReference type="EMBL" id="REFW01000002">
    <property type="protein sequence ID" value="RMB60061.1"/>
    <property type="molecule type" value="Genomic_DNA"/>
</dbReference>
<gene>
    <name evidence="2" type="ORF">EAX62_10160</name>
</gene>
<dbReference type="RefSeq" id="WP_121901541.1">
    <property type="nucleotide sequence ID" value="NZ_REFW01000002.1"/>
</dbReference>
<dbReference type="CDD" id="cd00143">
    <property type="entry name" value="PP2Cc"/>
    <property type="match status" value="1"/>
</dbReference>
<dbReference type="InterPro" id="IPR015655">
    <property type="entry name" value="PP2C"/>
</dbReference>
<accession>A0A3M0G4V9</accession>